<dbReference type="InterPro" id="IPR006764">
    <property type="entry name" value="SAM_dep_MeTrfase_SAV2177_type"/>
</dbReference>
<dbReference type="Gene3D" id="3.40.50.150">
    <property type="entry name" value="Vaccinia Virus protein VP39"/>
    <property type="match status" value="1"/>
</dbReference>
<keyword evidence="1" id="KW-0489">Methyltransferase</keyword>
<keyword evidence="1" id="KW-0808">Transferase</keyword>
<name>A0A370HYE3_9NOCA</name>
<evidence type="ECO:0000313" key="1">
    <source>
        <dbReference type="EMBL" id="RDI63320.1"/>
    </source>
</evidence>
<dbReference type="SUPFAM" id="SSF53335">
    <property type="entry name" value="S-adenosyl-L-methionine-dependent methyltransferases"/>
    <property type="match status" value="1"/>
</dbReference>
<proteinExistence type="predicted"/>
<keyword evidence="2" id="KW-1185">Reference proteome</keyword>
<dbReference type="AlphaFoldDB" id="A0A370HYE3"/>
<dbReference type="RefSeq" id="WP_068005941.1">
    <property type="nucleotide sequence ID" value="NZ_QQBC01000010.1"/>
</dbReference>
<dbReference type="InterPro" id="IPR029063">
    <property type="entry name" value="SAM-dependent_MTases_sf"/>
</dbReference>
<dbReference type="EMBL" id="QQBC01000010">
    <property type="protein sequence ID" value="RDI63320.1"/>
    <property type="molecule type" value="Genomic_DNA"/>
</dbReference>
<sequence length="263" mass="28461">MSDARRAPEGVDTSKPNSARVYDYLLGGKDNYEVDRQVANRMLLVAPDTRTTAWFSRQFLIQAVQTAAEAGVRQFIDLGAGIPTTPAVHEVAQKIDATARVAAVDYDPVVYAHSNAMLAGIPGVTPILADIRDIDELIGRLRSEAAVDFDRPVAVMLCGVLHFIMDDERPDKIIARLGEVMAPGSYLALTQGSTDSTEAFTSQARRDLTDSPSRFVFRSAAQTAALLDGFEILAPGIVPLQNWLDGEMPATDLVIFGGVCRKP</sequence>
<organism evidence="1 2">
    <name type="scientific">Nocardia pseudobrasiliensis</name>
    <dbReference type="NCBI Taxonomy" id="45979"/>
    <lineage>
        <taxon>Bacteria</taxon>
        <taxon>Bacillati</taxon>
        <taxon>Actinomycetota</taxon>
        <taxon>Actinomycetes</taxon>
        <taxon>Mycobacteriales</taxon>
        <taxon>Nocardiaceae</taxon>
        <taxon>Nocardia</taxon>
    </lineage>
</organism>
<evidence type="ECO:0000313" key="2">
    <source>
        <dbReference type="Proteomes" id="UP000254869"/>
    </source>
</evidence>
<reference evidence="1 2" key="1">
    <citation type="submission" date="2018-07" db="EMBL/GenBank/DDBJ databases">
        <title>Genomic Encyclopedia of Type Strains, Phase IV (KMG-IV): sequencing the most valuable type-strain genomes for metagenomic binning, comparative biology and taxonomic classification.</title>
        <authorList>
            <person name="Goeker M."/>
        </authorList>
    </citation>
    <scope>NUCLEOTIDE SEQUENCE [LARGE SCALE GENOMIC DNA]</scope>
    <source>
        <strain evidence="1 2">DSM 44290</strain>
    </source>
</reference>
<dbReference type="GO" id="GO:0032259">
    <property type="term" value="P:methylation"/>
    <property type="evidence" value="ECO:0007669"/>
    <property type="project" value="UniProtKB-KW"/>
</dbReference>
<gene>
    <name evidence="1" type="ORF">DFR76_11017</name>
</gene>
<dbReference type="STRING" id="1210086.GCA_001613105_06541"/>
<dbReference type="Pfam" id="PF04672">
    <property type="entry name" value="Methyltransf_19"/>
    <property type="match status" value="1"/>
</dbReference>
<dbReference type="GO" id="GO:0008168">
    <property type="term" value="F:methyltransferase activity"/>
    <property type="evidence" value="ECO:0007669"/>
    <property type="project" value="UniProtKB-KW"/>
</dbReference>
<dbReference type="Proteomes" id="UP000254869">
    <property type="component" value="Unassembled WGS sequence"/>
</dbReference>
<protein>
    <submittedName>
        <fullName evidence="1">S-adenosyl methyltransferase</fullName>
    </submittedName>
</protein>
<comment type="caution">
    <text evidence="1">The sequence shown here is derived from an EMBL/GenBank/DDBJ whole genome shotgun (WGS) entry which is preliminary data.</text>
</comment>
<accession>A0A370HYE3</accession>
<dbReference type="CDD" id="cd02440">
    <property type="entry name" value="AdoMet_MTases"/>
    <property type="match status" value="1"/>
</dbReference>
<dbReference type="PIRSF" id="PIRSF017393">
    <property type="entry name" value="MTase_SAV2177"/>
    <property type="match status" value="1"/>
</dbReference>